<dbReference type="EC" id="3.1.2.6" evidence="7"/>
<dbReference type="GO" id="GO:0004416">
    <property type="term" value="F:hydroxyacylglutathione hydrolase activity"/>
    <property type="evidence" value="ECO:0007669"/>
    <property type="project" value="UniProtKB-UniRule"/>
</dbReference>
<sequence length="258" mass="28219">MRPLPLRVRPIPAFQDNYIWLLTRGDEAVVVDPGTAGPVLAVLTAERLRLRAVLITHHHDDHVGGVAEVLRHAAVPVYGPAGEDIAVLTHRVADGERVAVLDDHPGFEVLALPGHTAGHIGYFDGTHLFCGDVLFPCGCGRVFEGTPAQMHAALARLAALPPATQVYCAHEYSLANARFALAAEPGNRLLQGRQRWMEARRAAGEPTVPSSLRDELDTNPFLRCTEPALRRAAADWRGHPIEDEAEVFAALRDWKNHF</sequence>
<dbReference type="SUPFAM" id="SSF56281">
    <property type="entry name" value="Metallo-hydrolase/oxidoreductase"/>
    <property type="match status" value="1"/>
</dbReference>
<dbReference type="InterPro" id="IPR032282">
    <property type="entry name" value="HAGH_C"/>
</dbReference>
<comment type="function">
    <text evidence="7">Thiolesterase that catalyzes the hydrolysis of S-D-lactoyl-glutathione to form glutathione and D-lactic acid.</text>
</comment>
<dbReference type="HAMAP" id="MF_01374">
    <property type="entry name" value="Glyoxalase_2"/>
    <property type="match status" value="1"/>
</dbReference>
<dbReference type="InterPro" id="IPR036866">
    <property type="entry name" value="RibonucZ/Hydroxyglut_hydro"/>
</dbReference>
<evidence type="ECO:0000256" key="1">
    <source>
        <dbReference type="ARBA" id="ARBA00001623"/>
    </source>
</evidence>
<comment type="catalytic activity">
    <reaction evidence="1 7">
        <text>an S-(2-hydroxyacyl)glutathione + H2O = a 2-hydroxy carboxylate + glutathione + H(+)</text>
        <dbReference type="Rhea" id="RHEA:21864"/>
        <dbReference type="ChEBI" id="CHEBI:15377"/>
        <dbReference type="ChEBI" id="CHEBI:15378"/>
        <dbReference type="ChEBI" id="CHEBI:57925"/>
        <dbReference type="ChEBI" id="CHEBI:58896"/>
        <dbReference type="ChEBI" id="CHEBI:71261"/>
        <dbReference type="EC" id="3.1.2.6"/>
    </reaction>
</comment>
<comment type="subunit">
    <text evidence="7">Monomer.</text>
</comment>
<evidence type="ECO:0000256" key="7">
    <source>
        <dbReference type="HAMAP-Rule" id="MF_01374"/>
    </source>
</evidence>
<dbReference type="SMART" id="SM00849">
    <property type="entry name" value="Lactamase_B"/>
    <property type="match status" value="1"/>
</dbReference>
<dbReference type="Proteomes" id="UP000002588">
    <property type="component" value="Chromosome"/>
</dbReference>
<keyword evidence="4 7" id="KW-0479">Metal-binding</keyword>
<keyword evidence="10" id="KW-1185">Reference proteome</keyword>
<feature type="binding site" evidence="7">
    <location>
        <position position="62"/>
    </location>
    <ligand>
        <name>Zn(2+)</name>
        <dbReference type="ChEBI" id="CHEBI:29105"/>
        <label>2</label>
    </ligand>
</feature>
<accession>A1K4S0</accession>
<dbReference type="NCBIfam" id="TIGR03413">
    <property type="entry name" value="GSH_gloB"/>
    <property type="match status" value="1"/>
</dbReference>
<evidence type="ECO:0000313" key="10">
    <source>
        <dbReference type="Proteomes" id="UP000002588"/>
    </source>
</evidence>
<feature type="domain" description="Metallo-beta-lactamase" evidence="8">
    <location>
        <begin position="16"/>
        <end position="170"/>
    </location>
</feature>
<evidence type="ECO:0000313" key="9">
    <source>
        <dbReference type="EMBL" id="CAL93825.1"/>
    </source>
</evidence>
<dbReference type="CDD" id="cd07723">
    <property type="entry name" value="hydroxyacylglutathione_hydrolase_MBL-fold"/>
    <property type="match status" value="1"/>
</dbReference>
<dbReference type="UniPathway" id="UPA00619">
    <property type="reaction ID" value="UER00676"/>
</dbReference>
<dbReference type="RefSeq" id="WP_011764941.1">
    <property type="nucleotide sequence ID" value="NC_008702.1"/>
</dbReference>
<feature type="binding site" evidence="7">
    <location>
        <position position="132"/>
    </location>
    <ligand>
        <name>Zn(2+)</name>
        <dbReference type="ChEBI" id="CHEBI:29105"/>
        <label>1</label>
    </ligand>
</feature>
<evidence type="ECO:0000256" key="4">
    <source>
        <dbReference type="ARBA" id="ARBA00022723"/>
    </source>
</evidence>
<dbReference type="Gene3D" id="3.60.15.10">
    <property type="entry name" value="Ribonuclease Z/Hydroxyacylglutathione hydrolase-like"/>
    <property type="match status" value="1"/>
</dbReference>
<dbReference type="EMBL" id="AM406670">
    <property type="protein sequence ID" value="CAL93825.1"/>
    <property type="molecule type" value="Genomic_DNA"/>
</dbReference>
<evidence type="ECO:0000259" key="8">
    <source>
        <dbReference type="SMART" id="SM00849"/>
    </source>
</evidence>
<reference evidence="9 10" key="1">
    <citation type="journal article" date="2006" name="Nat. Biotechnol.">
        <title>Complete genome of the mutualistic, N2-fixing grass endophyte Azoarcus sp. strain BH72.</title>
        <authorList>
            <person name="Krause A."/>
            <person name="Ramakumar A."/>
            <person name="Bartels D."/>
            <person name="Battistoni F."/>
            <person name="Bekel T."/>
            <person name="Boch J."/>
            <person name="Boehm M."/>
            <person name="Friedrich F."/>
            <person name="Hurek T."/>
            <person name="Krause L."/>
            <person name="Linke B."/>
            <person name="McHardy A.C."/>
            <person name="Sarkar A."/>
            <person name="Schneiker S."/>
            <person name="Syed A.A."/>
            <person name="Thauer R."/>
            <person name="Vorhoelter F.-J."/>
            <person name="Weidner S."/>
            <person name="Puehler A."/>
            <person name="Reinhold-Hurek B."/>
            <person name="Kaiser O."/>
            <person name="Goesmann A."/>
        </authorList>
    </citation>
    <scope>NUCLEOTIDE SEQUENCE [LARGE SCALE GENOMIC DNA]</scope>
    <source>
        <strain evidence="9 10">BH72</strain>
    </source>
</reference>
<keyword evidence="6 7" id="KW-0862">Zinc</keyword>
<protein>
    <recommendedName>
        <fullName evidence="7">Hydroxyacylglutathione hydrolase</fullName>
        <ecNumber evidence="7">3.1.2.6</ecNumber>
    </recommendedName>
    <alternativeName>
        <fullName evidence="7">Glyoxalase II</fullName>
        <shortName evidence="7">Glx II</shortName>
    </alternativeName>
</protein>
<evidence type="ECO:0000256" key="2">
    <source>
        <dbReference type="ARBA" id="ARBA00004963"/>
    </source>
</evidence>
<feature type="binding site" evidence="7">
    <location>
        <position position="57"/>
    </location>
    <ligand>
        <name>Zn(2+)</name>
        <dbReference type="ChEBI" id="CHEBI:29105"/>
        <label>1</label>
    </ligand>
</feature>
<dbReference type="Pfam" id="PF00753">
    <property type="entry name" value="Lactamase_B"/>
    <property type="match status" value="1"/>
</dbReference>
<dbReference type="eggNOG" id="COG0491">
    <property type="taxonomic scope" value="Bacteria"/>
</dbReference>
<evidence type="ECO:0000256" key="3">
    <source>
        <dbReference type="ARBA" id="ARBA00006759"/>
    </source>
</evidence>
<feature type="binding site" evidence="7">
    <location>
        <position position="115"/>
    </location>
    <ligand>
        <name>Zn(2+)</name>
        <dbReference type="ChEBI" id="CHEBI:29105"/>
        <label>1</label>
    </ligand>
</feature>
<comment type="cofactor">
    <cofactor evidence="7">
        <name>Zn(2+)</name>
        <dbReference type="ChEBI" id="CHEBI:29105"/>
    </cofactor>
    <text evidence="7">Binds 2 Zn(2+) ions per subunit.</text>
</comment>
<dbReference type="Pfam" id="PF16123">
    <property type="entry name" value="HAGH_C"/>
    <property type="match status" value="1"/>
</dbReference>
<dbReference type="PIRSF" id="PIRSF005457">
    <property type="entry name" value="Glx"/>
    <property type="match status" value="1"/>
</dbReference>
<dbReference type="PANTHER" id="PTHR43705">
    <property type="entry name" value="HYDROXYACYLGLUTATHIONE HYDROLASE"/>
    <property type="match status" value="1"/>
</dbReference>
<gene>
    <name evidence="7" type="primary">gloB</name>
    <name evidence="9" type="synonym">gloB1</name>
    <name evidence="9" type="ordered locus">azo1208</name>
</gene>
<dbReference type="InterPro" id="IPR001279">
    <property type="entry name" value="Metallo-B-lactamas"/>
</dbReference>
<dbReference type="GO" id="GO:0019243">
    <property type="term" value="P:methylglyoxal catabolic process to D-lactate via S-lactoyl-glutathione"/>
    <property type="evidence" value="ECO:0007669"/>
    <property type="project" value="UniProtKB-UniRule"/>
</dbReference>
<feature type="binding site" evidence="7">
    <location>
        <position position="61"/>
    </location>
    <ligand>
        <name>Zn(2+)</name>
        <dbReference type="ChEBI" id="CHEBI:29105"/>
        <label>2</label>
    </ligand>
</feature>
<keyword evidence="5 7" id="KW-0378">Hydrolase</keyword>
<dbReference type="InterPro" id="IPR017782">
    <property type="entry name" value="Hydroxyacylglutathione_Hdrlase"/>
</dbReference>
<feature type="binding site" evidence="7">
    <location>
        <position position="170"/>
    </location>
    <ligand>
        <name>Zn(2+)</name>
        <dbReference type="ChEBI" id="CHEBI:29105"/>
        <label>2</label>
    </ligand>
</feature>
<evidence type="ECO:0000256" key="5">
    <source>
        <dbReference type="ARBA" id="ARBA00022801"/>
    </source>
</evidence>
<organism evidence="9 10">
    <name type="scientific">Azoarcus sp. (strain BH72)</name>
    <dbReference type="NCBI Taxonomy" id="418699"/>
    <lineage>
        <taxon>Bacteria</taxon>
        <taxon>Pseudomonadati</taxon>
        <taxon>Pseudomonadota</taxon>
        <taxon>Betaproteobacteria</taxon>
        <taxon>Rhodocyclales</taxon>
        <taxon>Zoogloeaceae</taxon>
        <taxon>Azoarcus</taxon>
    </lineage>
</organism>
<feature type="binding site" evidence="7">
    <location>
        <position position="132"/>
    </location>
    <ligand>
        <name>Zn(2+)</name>
        <dbReference type="ChEBI" id="CHEBI:29105"/>
        <label>2</label>
    </ligand>
</feature>
<dbReference type="AlphaFoldDB" id="A1K4S0"/>
<proteinExistence type="inferred from homology"/>
<dbReference type="PANTHER" id="PTHR43705:SF1">
    <property type="entry name" value="HYDROXYACYLGLUTATHIONE HYDROLASE GLOB"/>
    <property type="match status" value="1"/>
</dbReference>
<comment type="similarity">
    <text evidence="3 7">Belongs to the metallo-beta-lactamase superfamily. Glyoxalase II family.</text>
</comment>
<dbReference type="InterPro" id="IPR050110">
    <property type="entry name" value="Glyoxalase_II_hydrolase"/>
</dbReference>
<dbReference type="KEGG" id="azo:azo1208"/>
<feature type="binding site" evidence="7">
    <location>
        <position position="59"/>
    </location>
    <ligand>
        <name>Zn(2+)</name>
        <dbReference type="ChEBI" id="CHEBI:29105"/>
        <label>1</label>
    </ligand>
</feature>
<dbReference type="InterPro" id="IPR035680">
    <property type="entry name" value="Clx_II_MBL"/>
</dbReference>
<dbReference type="STRING" id="62928.azo1208"/>
<dbReference type="HOGENOM" id="CLU_030571_4_1_4"/>
<evidence type="ECO:0000256" key="6">
    <source>
        <dbReference type="ARBA" id="ARBA00022833"/>
    </source>
</evidence>
<name>A1K4S0_AZOSB</name>
<comment type="pathway">
    <text evidence="2 7">Secondary metabolite metabolism; methylglyoxal degradation; (R)-lactate from methylglyoxal: step 2/2.</text>
</comment>
<dbReference type="GO" id="GO:0046872">
    <property type="term" value="F:metal ion binding"/>
    <property type="evidence" value="ECO:0007669"/>
    <property type="project" value="UniProtKB-KW"/>
</dbReference>